<evidence type="ECO:0000256" key="1">
    <source>
        <dbReference type="SAM" id="MobiDB-lite"/>
    </source>
</evidence>
<name>A0A0D8XAP6_DICVI</name>
<evidence type="ECO:0000256" key="2">
    <source>
        <dbReference type="SAM" id="Phobius"/>
    </source>
</evidence>
<feature type="region of interest" description="Disordered" evidence="1">
    <location>
        <begin position="1"/>
        <end position="26"/>
    </location>
</feature>
<proteinExistence type="predicted"/>
<keyword evidence="2" id="KW-1133">Transmembrane helix</keyword>
<sequence>MHLNDSSVIESDTSLPQEGRAKETNSTSKLDVYDFSTTNDKMKKYSWNVQLKNDLRSMKGRVVLEYFRDPLIIENIIINEPVKKRKKREKVNVKRTIRKAEPTRSLTDTEASIPLLNQIRFDDNIVAITDPQTPLKSEMKLKNEQKKEKSASPKETIVTAETFTSSSDTNVTLSRENDSTKRKKKADEIIVKGVERKQPVAVDNEKTIKKSEKKSSDNKTPNNEEIKRPCLLIGNQMYSIEDVEKSLEKIAELKRNVPNPVRIDTIRHSKAISPQKLNPTSTHPSSRRSSRPPSQTSSQRHPLMTLSKEQRTIMQSHGTSLNFHGIDSCRTSKAESPKGFKKGDSRKRVLVGNRFMSVEEAEDLFQRVIKENKGRRSSRSNVENTDEDKFLTPRVHLSTELDRKNECRRKLLSVETTDDAQRNFSHINFVVRTEEEITATLLGMAVCLIFLIALCLSLRKTVKAY</sequence>
<accession>A0A0D8XAP6</accession>
<dbReference type="Proteomes" id="UP000053766">
    <property type="component" value="Unassembled WGS sequence"/>
</dbReference>
<feature type="compositionally biased region" description="Basic and acidic residues" evidence="1">
    <location>
        <begin position="137"/>
        <end position="152"/>
    </location>
</feature>
<feature type="compositionally biased region" description="Basic and acidic residues" evidence="1">
    <location>
        <begin position="175"/>
        <end position="185"/>
    </location>
</feature>
<protein>
    <submittedName>
        <fullName evidence="3">Uncharacterized protein</fullName>
    </submittedName>
</protein>
<evidence type="ECO:0000313" key="4">
    <source>
        <dbReference type="Proteomes" id="UP000053766"/>
    </source>
</evidence>
<reference evidence="3 4" key="1">
    <citation type="submission" date="2013-11" db="EMBL/GenBank/DDBJ databases">
        <title>Draft genome of the bovine lungworm Dictyocaulus viviparus.</title>
        <authorList>
            <person name="Mitreva M."/>
        </authorList>
    </citation>
    <scope>NUCLEOTIDE SEQUENCE [LARGE SCALE GENOMIC DNA]</scope>
    <source>
        <strain evidence="3 4">HannoverDv2000</strain>
    </source>
</reference>
<organism evidence="3 4">
    <name type="scientific">Dictyocaulus viviparus</name>
    <name type="common">Bovine lungworm</name>
    <dbReference type="NCBI Taxonomy" id="29172"/>
    <lineage>
        <taxon>Eukaryota</taxon>
        <taxon>Metazoa</taxon>
        <taxon>Ecdysozoa</taxon>
        <taxon>Nematoda</taxon>
        <taxon>Chromadorea</taxon>
        <taxon>Rhabditida</taxon>
        <taxon>Rhabditina</taxon>
        <taxon>Rhabditomorpha</taxon>
        <taxon>Strongyloidea</taxon>
        <taxon>Metastrongylidae</taxon>
        <taxon>Dictyocaulus</taxon>
    </lineage>
</organism>
<feature type="region of interest" description="Disordered" evidence="1">
    <location>
        <begin position="262"/>
        <end position="302"/>
    </location>
</feature>
<feature type="transmembrane region" description="Helical" evidence="2">
    <location>
        <begin position="437"/>
        <end position="458"/>
    </location>
</feature>
<evidence type="ECO:0000313" key="3">
    <source>
        <dbReference type="EMBL" id="KJH40832.1"/>
    </source>
</evidence>
<feature type="compositionally biased region" description="Polar residues" evidence="1">
    <location>
        <begin position="159"/>
        <end position="174"/>
    </location>
</feature>
<dbReference type="EMBL" id="KN716999">
    <property type="protein sequence ID" value="KJH40832.1"/>
    <property type="molecule type" value="Genomic_DNA"/>
</dbReference>
<feature type="region of interest" description="Disordered" evidence="1">
    <location>
        <begin position="136"/>
        <end position="185"/>
    </location>
</feature>
<feature type="compositionally biased region" description="Low complexity" evidence="1">
    <location>
        <begin position="291"/>
        <end position="302"/>
    </location>
</feature>
<keyword evidence="2" id="KW-0472">Membrane</keyword>
<gene>
    <name evidence="3" type="ORF">DICVIV_13202</name>
</gene>
<feature type="region of interest" description="Disordered" evidence="1">
    <location>
        <begin position="197"/>
        <end position="228"/>
    </location>
</feature>
<feature type="compositionally biased region" description="Polar residues" evidence="1">
    <location>
        <begin position="1"/>
        <end position="16"/>
    </location>
</feature>
<dbReference type="OrthoDB" id="5877704at2759"/>
<dbReference type="AlphaFoldDB" id="A0A0D8XAP6"/>
<keyword evidence="4" id="KW-1185">Reference proteome</keyword>
<keyword evidence="2" id="KW-0812">Transmembrane</keyword>
<reference evidence="4" key="2">
    <citation type="journal article" date="2016" name="Sci. Rep.">
        <title>Dictyocaulus viviparus genome, variome and transcriptome elucidate lungworm biology and support future intervention.</title>
        <authorList>
            <person name="McNulty S.N."/>
            <person name="Strube C."/>
            <person name="Rosa B.A."/>
            <person name="Martin J.C."/>
            <person name="Tyagi R."/>
            <person name="Choi Y.J."/>
            <person name="Wang Q."/>
            <person name="Hallsworth Pepin K."/>
            <person name="Zhang X."/>
            <person name="Ozersky P."/>
            <person name="Wilson R.K."/>
            <person name="Sternberg P.W."/>
            <person name="Gasser R.B."/>
            <person name="Mitreva M."/>
        </authorList>
    </citation>
    <scope>NUCLEOTIDE SEQUENCE [LARGE SCALE GENOMIC DNA]</scope>
    <source>
        <strain evidence="4">HannoverDv2000</strain>
    </source>
</reference>